<dbReference type="AlphaFoldDB" id="A0A0B2A7S5"/>
<dbReference type="InterPro" id="IPR013108">
    <property type="entry name" value="Amidohydro_3"/>
</dbReference>
<dbReference type="Gene3D" id="2.30.40.10">
    <property type="entry name" value="Urease, subunit C, domain 1"/>
    <property type="match status" value="1"/>
</dbReference>
<comment type="caution">
    <text evidence="2">The sequence shown here is derived from an EMBL/GenBank/DDBJ whole genome shotgun (WGS) entry which is preliminary data.</text>
</comment>
<dbReference type="EMBL" id="JTDK01000002">
    <property type="protein sequence ID" value="KHK99569.1"/>
    <property type="molecule type" value="Genomic_DNA"/>
</dbReference>
<dbReference type="SUPFAM" id="SSF51338">
    <property type="entry name" value="Composite domain of metallo-dependent hydrolases"/>
    <property type="match status" value="1"/>
</dbReference>
<dbReference type="PANTHER" id="PTHR22642">
    <property type="entry name" value="IMIDAZOLONEPROPIONASE"/>
    <property type="match status" value="1"/>
</dbReference>
<dbReference type="Gene3D" id="3.20.20.140">
    <property type="entry name" value="Metal-dependent hydrolases"/>
    <property type="match status" value="1"/>
</dbReference>
<accession>A0A0B2A7S5</accession>
<name>A0A0B2A7S5_9MICO</name>
<dbReference type="PANTHER" id="PTHR22642:SF2">
    <property type="entry name" value="PROTEIN LONG AFTER FAR-RED 3"/>
    <property type="match status" value="1"/>
</dbReference>
<evidence type="ECO:0000259" key="1">
    <source>
        <dbReference type="Pfam" id="PF07969"/>
    </source>
</evidence>
<keyword evidence="3" id="KW-1185">Reference proteome</keyword>
<keyword evidence="2" id="KW-0378">Hydrolase</keyword>
<feature type="domain" description="Amidohydrolase 3" evidence="1">
    <location>
        <begin position="51"/>
        <end position="547"/>
    </location>
</feature>
<dbReference type="InterPro" id="IPR033932">
    <property type="entry name" value="YtcJ-like"/>
</dbReference>
<sequence>MATADVIFTGGAIFTGSGEPISGYAVAVTGDRITALISASEIDLYRGAETRIVDLDGALLSPGFQDAHIHPTSGGVELLQCDLSASEDAADAVGRISAYAAANPEVEWISGGGWSMDHYPGGNPLASLIDAVVPDRPVTVMSRDHHSLWANTAAIRAAGIDASTPDPEDGVIVRDADGNPTGTFHEGAGELFAAHRPAPDADLVYQGLLRAQDEMLKLGITGWQDAMIGTGAGMADALDAYLRALDEGALKVHVVGAQWWERSGGIEQVDAMVARREKVAARGAEKLTLGTTKIMVDGVAENQTAAMLDPYRDGHGHVTDNAGLSFIDPEALKQYVTALDAAGQQVHFHALGDRAVREALDALEAARAANGPTDGRHHLAHLQIVDLADVARFAELDATANLQSLWATHEDQLDELSLPFMKDGAVMRQYPFGDFVRAGVRLCSGSDWPVSSADPIAAIHIAVNRAVPGSDREPLGGEGQKLDLATVFASYTSGTARINHRDHDTGRIRPGYLANLAVISPNPFELAPGDIHTATVQSTWIDGEPVYVRPELVGAAAER</sequence>
<dbReference type="Pfam" id="PF07969">
    <property type="entry name" value="Amidohydro_3"/>
    <property type="match status" value="1"/>
</dbReference>
<dbReference type="SUPFAM" id="SSF51556">
    <property type="entry name" value="Metallo-dependent hydrolases"/>
    <property type="match status" value="1"/>
</dbReference>
<dbReference type="RefSeq" id="WP_039395553.1">
    <property type="nucleotide sequence ID" value="NZ_JTDK01000002.1"/>
</dbReference>
<protein>
    <submittedName>
        <fullName evidence="2">Amidohydrolase</fullName>
    </submittedName>
</protein>
<organism evidence="2 3">
    <name type="scientific">Microbacterium mangrovi</name>
    <dbReference type="NCBI Taxonomy" id="1348253"/>
    <lineage>
        <taxon>Bacteria</taxon>
        <taxon>Bacillati</taxon>
        <taxon>Actinomycetota</taxon>
        <taxon>Actinomycetes</taxon>
        <taxon>Micrococcales</taxon>
        <taxon>Microbacteriaceae</taxon>
        <taxon>Microbacterium</taxon>
    </lineage>
</organism>
<dbReference type="OrthoDB" id="3238066at2"/>
<reference evidence="2 3" key="1">
    <citation type="submission" date="2014-11" db="EMBL/GenBank/DDBJ databases">
        <title>Genome sequence of Microbacterium mangrovi MUSC 115(T).</title>
        <authorList>
            <person name="Lee L.-H."/>
        </authorList>
    </citation>
    <scope>NUCLEOTIDE SEQUENCE [LARGE SCALE GENOMIC DNA]</scope>
    <source>
        <strain evidence="2 3">MUSC 115</strain>
    </source>
</reference>
<dbReference type="InterPro" id="IPR032466">
    <property type="entry name" value="Metal_Hydrolase"/>
</dbReference>
<evidence type="ECO:0000313" key="3">
    <source>
        <dbReference type="Proteomes" id="UP000031030"/>
    </source>
</evidence>
<evidence type="ECO:0000313" key="2">
    <source>
        <dbReference type="EMBL" id="KHK99569.1"/>
    </source>
</evidence>
<dbReference type="CDD" id="cd01300">
    <property type="entry name" value="YtcJ_like"/>
    <property type="match status" value="1"/>
</dbReference>
<dbReference type="STRING" id="1348253.LK09_02855"/>
<dbReference type="GO" id="GO:0016810">
    <property type="term" value="F:hydrolase activity, acting on carbon-nitrogen (but not peptide) bonds"/>
    <property type="evidence" value="ECO:0007669"/>
    <property type="project" value="InterPro"/>
</dbReference>
<dbReference type="InterPro" id="IPR011059">
    <property type="entry name" value="Metal-dep_hydrolase_composite"/>
</dbReference>
<dbReference type="Proteomes" id="UP000031030">
    <property type="component" value="Unassembled WGS sequence"/>
</dbReference>
<gene>
    <name evidence="2" type="ORF">LK09_02855</name>
</gene>
<proteinExistence type="predicted"/>
<dbReference type="Gene3D" id="3.10.310.70">
    <property type="match status" value="1"/>
</dbReference>